<organism evidence="2 3">
    <name type="scientific">Enterobacter sichuanensis</name>
    <dbReference type="NCBI Taxonomy" id="2071710"/>
    <lineage>
        <taxon>Bacteria</taxon>
        <taxon>Pseudomonadati</taxon>
        <taxon>Pseudomonadota</taxon>
        <taxon>Gammaproteobacteria</taxon>
        <taxon>Enterobacterales</taxon>
        <taxon>Enterobacteriaceae</taxon>
        <taxon>Enterobacter</taxon>
        <taxon>Enterobacter cloacae complex</taxon>
    </lineage>
</organism>
<dbReference type="GO" id="GO:0016798">
    <property type="term" value="F:hydrolase activity, acting on glycosyl bonds"/>
    <property type="evidence" value="ECO:0007669"/>
    <property type="project" value="UniProtKB-KW"/>
</dbReference>
<dbReference type="SUPFAM" id="SSF51445">
    <property type="entry name" value="(Trans)glycosidases"/>
    <property type="match status" value="1"/>
</dbReference>
<dbReference type="CDD" id="cd11334">
    <property type="entry name" value="AmyAc_TreS"/>
    <property type="match status" value="1"/>
</dbReference>
<comment type="caution">
    <text evidence="2">The sequence shown here is derived from an EMBL/GenBank/DDBJ whole genome shotgun (WGS) entry which is preliminary data.</text>
</comment>
<accession>A0A0F1BFF4</accession>
<sequence length="541" mass="62318">MAGWHTRAIIYQIDTALFYDLNGDGCGDIAGIAAKLRYIRRMGATVIWITPFYLTPFLDEGYDVSDHLQVDPRFGKLADIIAFIEQARELGMQVIIELLIQHTSDAHPWFQQARRNPASPYRDYYLWSDNDDDDTPPMFPGVEKSIWSWDDEAGQYYRHMFYRHEPDLNLTSPAVLKEIENIILFWLKLGVSGFRLDAASHLTTQAGNGDEKKGLWILEHMRRLIEQHNPDAILLGEVDVEVEAYRDYFGNNDRLNLVLNFWLNKYFYVSLARKSARPLRNAVKKMIVPPDSCCFANWLRNHDELDLEGISQKDKQFVLDTFAPDEEMNVYQRGIRRRLAPMLNGDRKRLAFCHAVLFSLPGVPVMRYGDEIGMGDDLDLEERYAVRTPMQWAGSQGGGFSAADPQRFIAPIIDHGPYRYQKVNVADSLLHRNSLLHRIIDIANTRSEFPEIAVAPFRLITLDHDAVLGLYYETDERSILTFVNFSDRPVQFTAKGIRNATWTACLADKRYDDALICGKTVELTLGGYGYRWFWTHRSALR</sequence>
<dbReference type="EMBL" id="JZYX01000001">
    <property type="protein sequence ID" value="KJN32798.1"/>
    <property type="molecule type" value="Genomic_DNA"/>
</dbReference>
<reference evidence="2 3" key="1">
    <citation type="submission" date="2015-03" db="EMBL/GenBank/DDBJ databases">
        <authorList>
            <person name="McCorrison J."/>
            <person name="Sanka R."/>
            <person name="Adams M."/>
            <person name="Brinkac L."/>
            <person name="Nierman W."/>
            <person name="Sutton G."/>
            <person name="Nelson K."/>
            <person name="Kiedrowski L."/>
            <person name="Guerrero D."/>
            <person name="Bonomo R."/>
        </authorList>
    </citation>
    <scope>NUCLEOTIDE SEQUENCE [LARGE SCALE GENOMIC DNA]</scope>
    <source>
        <strain evidence="2 3">35699</strain>
    </source>
</reference>
<dbReference type="PATRIC" id="fig|1619248.3.peg.71"/>
<gene>
    <name evidence="2" type="ORF">SS37_00335</name>
</gene>
<dbReference type="InterPro" id="IPR054049">
    <property type="entry name" value="SupH-like_C"/>
</dbReference>
<dbReference type="Gene3D" id="3.20.20.80">
    <property type="entry name" value="Glycosidases"/>
    <property type="match status" value="1"/>
</dbReference>
<dbReference type="Gene3D" id="2.60.40.1180">
    <property type="entry name" value="Golgi alpha-mannosidase II"/>
    <property type="match status" value="1"/>
</dbReference>
<evidence type="ECO:0000313" key="3">
    <source>
        <dbReference type="Proteomes" id="UP000033352"/>
    </source>
</evidence>
<dbReference type="RefSeq" id="WP_045284353.1">
    <property type="nucleotide sequence ID" value="NZ_JALLNE010000003.1"/>
</dbReference>
<dbReference type="InterPro" id="IPR045857">
    <property type="entry name" value="O16G_dom_2"/>
</dbReference>
<evidence type="ECO:0000313" key="2">
    <source>
        <dbReference type="EMBL" id="KJN32798.1"/>
    </source>
</evidence>
<dbReference type="InterPro" id="IPR013780">
    <property type="entry name" value="Glyco_hydro_b"/>
</dbReference>
<dbReference type="PANTHER" id="PTHR10357">
    <property type="entry name" value="ALPHA-AMYLASE FAMILY MEMBER"/>
    <property type="match status" value="1"/>
</dbReference>
<dbReference type="InterPro" id="IPR017853">
    <property type="entry name" value="GH"/>
</dbReference>
<dbReference type="AlphaFoldDB" id="A0A0F1BFF4"/>
<dbReference type="Proteomes" id="UP000033352">
    <property type="component" value="Unassembled WGS sequence"/>
</dbReference>
<keyword evidence="2" id="KW-0326">Glycosidase</keyword>
<proteinExistence type="predicted"/>
<dbReference type="GO" id="GO:0005975">
    <property type="term" value="P:carbohydrate metabolic process"/>
    <property type="evidence" value="ECO:0007669"/>
    <property type="project" value="InterPro"/>
</dbReference>
<dbReference type="SMART" id="SM00642">
    <property type="entry name" value="Aamy"/>
    <property type="match status" value="1"/>
</dbReference>
<protein>
    <submittedName>
        <fullName evidence="2">Glycosidase</fullName>
    </submittedName>
</protein>
<dbReference type="PANTHER" id="PTHR10357:SF219">
    <property type="entry name" value="MALTOSE ALPHA-D-GLUCOSYLTRANSFERASE"/>
    <property type="match status" value="1"/>
</dbReference>
<dbReference type="OrthoDB" id="9805159at2"/>
<dbReference type="Pfam" id="PF00128">
    <property type="entry name" value="Alpha-amylase"/>
    <property type="match status" value="1"/>
</dbReference>
<dbReference type="Pfam" id="PF22157">
    <property type="entry name" value="SupH-like_C"/>
    <property type="match status" value="1"/>
</dbReference>
<dbReference type="InterPro" id="IPR006047">
    <property type="entry name" value="GH13_cat_dom"/>
</dbReference>
<feature type="domain" description="Glycosyl hydrolase family 13 catalytic" evidence="1">
    <location>
        <begin position="12"/>
        <end position="407"/>
    </location>
</feature>
<dbReference type="Gene3D" id="3.90.400.10">
    <property type="entry name" value="Oligo-1,6-glucosidase, Domain 2"/>
    <property type="match status" value="1"/>
</dbReference>
<evidence type="ECO:0000259" key="1">
    <source>
        <dbReference type="SMART" id="SM00642"/>
    </source>
</evidence>
<keyword evidence="2" id="KW-0378">Hydrolase</keyword>
<name>A0A0F1BFF4_9ENTR</name>